<keyword evidence="6" id="KW-1185">Reference proteome</keyword>
<dbReference type="KEGG" id="cfh:C1707_14175"/>
<reference evidence="4 5" key="1">
    <citation type="submission" date="2017-12" db="EMBL/GenBank/DDBJ databases">
        <title>The genome sequence of Caulobacter flavus CGMCC1 15093.</title>
        <authorList>
            <person name="Gao J."/>
            <person name="Mao X."/>
            <person name="Sun J."/>
        </authorList>
    </citation>
    <scope>NUCLEOTIDE SEQUENCE [LARGE SCALE GENOMIC DNA]</scope>
    <source>
        <strain evidence="4 5">CGMCC1 15093</strain>
    </source>
</reference>
<evidence type="ECO:0000256" key="1">
    <source>
        <dbReference type="SAM" id="Phobius"/>
    </source>
</evidence>
<feature type="transmembrane region" description="Helical" evidence="1">
    <location>
        <begin position="32"/>
        <end position="54"/>
    </location>
</feature>
<evidence type="ECO:0000256" key="2">
    <source>
        <dbReference type="SAM" id="SignalP"/>
    </source>
</evidence>
<dbReference type="EMBL" id="PJRQ01000009">
    <property type="protein sequence ID" value="PLR18525.1"/>
    <property type="molecule type" value="Genomic_DNA"/>
</dbReference>
<accession>A0A2N5CXK9</accession>
<dbReference type="Proteomes" id="UP000234483">
    <property type="component" value="Unassembled WGS sequence"/>
</dbReference>
<evidence type="ECO:0000313" key="3">
    <source>
        <dbReference type="EMBL" id="AYV47313.1"/>
    </source>
</evidence>
<keyword evidence="1" id="KW-0472">Membrane</keyword>
<sequence>MKTVKSLLIAAAILATPALAHAADKESKRSVAITAALVAVFGGVGTMFVAVYAANAKNKKK</sequence>
<dbReference type="RefSeq" id="WP_101711881.1">
    <property type="nucleotide sequence ID" value="NZ_CP026100.1"/>
</dbReference>
<reference evidence="3 6" key="2">
    <citation type="submission" date="2018-01" db="EMBL/GenBank/DDBJ databases">
        <title>Complete genome sequence of Caulobacter flavus RHGG3.</title>
        <authorList>
            <person name="Yang E."/>
        </authorList>
    </citation>
    <scope>NUCLEOTIDE SEQUENCE [LARGE SCALE GENOMIC DNA]</scope>
    <source>
        <strain evidence="3 6">RHGG3</strain>
    </source>
</reference>
<evidence type="ECO:0000313" key="6">
    <source>
        <dbReference type="Proteomes" id="UP000281192"/>
    </source>
</evidence>
<feature type="signal peptide" evidence="2">
    <location>
        <begin position="1"/>
        <end position="22"/>
    </location>
</feature>
<gene>
    <name evidence="3" type="ORF">C1707_14175</name>
    <name evidence="4" type="ORF">CFHF_04730</name>
</gene>
<protein>
    <submittedName>
        <fullName evidence="4">Uncharacterized protein</fullName>
    </submittedName>
</protein>
<evidence type="ECO:0000313" key="5">
    <source>
        <dbReference type="Proteomes" id="UP000234483"/>
    </source>
</evidence>
<proteinExistence type="predicted"/>
<keyword evidence="1" id="KW-1133">Transmembrane helix</keyword>
<name>A0A2N5CXK9_9CAUL</name>
<organism evidence="4 5">
    <name type="scientific">Caulobacter flavus</name>
    <dbReference type="NCBI Taxonomy" id="1679497"/>
    <lineage>
        <taxon>Bacteria</taxon>
        <taxon>Pseudomonadati</taxon>
        <taxon>Pseudomonadota</taxon>
        <taxon>Alphaproteobacteria</taxon>
        <taxon>Caulobacterales</taxon>
        <taxon>Caulobacteraceae</taxon>
        <taxon>Caulobacter</taxon>
    </lineage>
</organism>
<evidence type="ECO:0000313" key="4">
    <source>
        <dbReference type="EMBL" id="PLR18525.1"/>
    </source>
</evidence>
<keyword evidence="1" id="KW-0812">Transmembrane</keyword>
<dbReference type="EMBL" id="CP026100">
    <property type="protein sequence ID" value="AYV47313.1"/>
    <property type="molecule type" value="Genomic_DNA"/>
</dbReference>
<feature type="chain" id="PRO_5044578077" evidence="2">
    <location>
        <begin position="23"/>
        <end position="61"/>
    </location>
</feature>
<dbReference type="Proteomes" id="UP000281192">
    <property type="component" value="Chromosome"/>
</dbReference>
<keyword evidence="2" id="KW-0732">Signal</keyword>
<dbReference type="AlphaFoldDB" id="A0A2N5CXK9"/>